<accession>S0EMM1</accession>
<organism evidence="1 2">
    <name type="scientific">Gibberella fujikuroi (strain CBS 195.34 / IMI 58289 / NRRL A-6831)</name>
    <name type="common">Bakanae and foot rot disease fungus</name>
    <name type="synonym">Fusarium fujikuroi</name>
    <dbReference type="NCBI Taxonomy" id="1279085"/>
    <lineage>
        <taxon>Eukaryota</taxon>
        <taxon>Fungi</taxon>
        <taxon>Dikarya</taxon>
        <taxon>Ascomycota</taxon>
        <taxon>Pezizomycotina</taxon>
        <taxon>Sordariomycetes</taxon>
        <taxon>Hypocreomycetidae</taxon>
        <taxon>Hypocreales</taxon>
        <taxon>Nectriaceae</taxon>
        <taxon>Fusarium</taxon>
        <taxon>Fusarium fujikuroi species complex</taxon>
    </lineage>
</organism>
<proteinExistence type="predicted"/>
<keyword evidence="2" id="KW-1185">Reference proteome</keyword>
<gene>
    <name evidence="1" type="ORF">FFUJ_11922</name>
</gene>
<dbReference type="RefSeq" id="XP_023437923.1">
    <property type="nucleotide sequence ID" value="XM_023570876.1"/>
</dbReference>
<dbReference type="HOGENOM" id="CLU_2885953_0_0_1"/>
<reference evidence="2" key="1">
    <citation type="journal article" date="2013" name="PLoS Pathog.">
        <title>Deciphering the cryptic genome: genome-wide analyses of the rice pathogen Fusarium fujikuroi reveal complex regulation of secondary metabolism and novel metabolites.</title>
        <authorList>
            <person name="Wiemann P."/>
            <person name="Sieber C.M."/>
            <person name="von Bargen K.W."/>
            <person name="Studt L."/>
            <person name="Niehaus E.M."/>
            <person name="Espino J.J."/>
            <person name="Huss K."/>
            <person name="Michielse C.B."/>
            <person name="Albermann S."/>
            <person name="Wagner D."/>
            <person name="Bergner S.V."/>
            <person name="Connolly L.R."/>
            <person name="Fischer A."/>
            <person name="Reuter G."/>
            <person name="Kleigrewe K."/>
            <person name="Bald T."/>
            <person name="Wingfield B.D."/>
            <person name="Ophir R."/>
            <person name="Freeman S."/>
            <person name="Hippler M."/>
            <person name="Smith K.M."/>
            <person name="Brown D.W."/>
            <person name="Proctor R.H."/>
            <person name="Munsterkotter M."/>
            <person name="Freitag M."/>
            <person name="Humpf H.U."/>
            <person name="Guldener U."/>
            <person name="Tudzynski B."/>
        </authorList>
    </citation>
    <scope>NUCLEOTIDE SEQUENCE [LARGE SCALE GENOMIC DNA]</scope>
    <source>
        <strain evidence="2">CBS 195.34 / IMI 58289 / NRRL A-6831</strain>
    </source>
</reference>
<dbReference type="EMBL" id="HF679033">
    <property type="protein sequence ID" value="CCT75877.1"/>
    <property type="molecule type" value="Genomic_DNA"/>
</dbReference>
<dbReference type="VEuPathDB" id="FungiDB:FFUJ_11922"/>
<evidence type="ECO:0000313" key="2">
    <source>
        <dbReference type="Proteomes" id="UP000016800"/>
    </source>
</evidence>
<dbReference type="GeneID" id="35405382"/>
<protein>
    <submittedName>
        <fullName evidence="1">Uncharacterized protein</fullName>
    </submittedName>
</protein>
<dbReference type="Proteomes" id="UP000016800">
    <property type="component" value="Chromosome XI"/>
</dbReference>
<dbReference type="AlphaFoldDB" id="S0EMM1"/>
<evidence type="ECO:0000313" key="1">
    <source>
        <dbReference type="EMBL" id="CCT75877.1"/>
    </source>
</evidence>
<sequence>MTDVNEPLPEWKHNILSKKFKDWDALRTALKEIYGGRSPKSVWKEEPKNLLEEVQKKDIMEKS</sequence>
<name>S0EMM1_GIBF5</name>